<dbReference type="EMBL" id="JAVFWL010000006">
    <property type="protein sequence ID" value="KAK6761219.1"/>
    <property type="molecule type" value="Genomic_DNA"/>
</dbReference>
<proteinExistence type="predicted"/>
<sequence length="93" mass="11389">MTSVRQLSQFFNHKSTSSNDQMPRDVCQLEEDQKKNNREKGIQHLERVERHSTSRWTDLDKVARMELWNSTVRRQQRKMFIGIYIHNKFNKYF</sequence>
<evidence type="ECO:0000256" key="1">
    <source>
        <dbReference type="SAM" id="MobiDB-lite"/>
    </source>
</evidence>
<comment type="caution">
    <text evidence="2">The sequence shown here is derived from an EMBL/GenBank/DDBJ whole genome shotgun (WGS) entry which is preliminary data.</text>
</comment>
<keyword evidence="3" id="KW-1185">Reference proteome</keyword>
<accession>A0ABR1EEV3</accession>
<gene>
    <name evidence="2" type="primary">Necator_chrX.g22492</name>
    <name evidence="2" type="ORF">RB195_022329</name>
</gene>
<feature type="compositionally biased region" description="Polar residues" evidence="1">
    <location>
        <begin position="1"/>
        <end position="21"/>
    </location>
</feature>
<organism evidence="2 3">
    <name type="scientific">Necator americanus</name>
    <name type="common">Human hookworm</name>
    <dbReference type="NCBI Taxonomy" id="51031"/>
    <lineage>
        <taxon>Eukaryota</taxon>
        <taxon>Metazoa</taxon>
        <taxon>Ecdysozoa</taxon>
        <taxon>Nematoda</taxon>
        <taxon>Chromadorea</taxon>
        <taxon>Rhabditida</taxon>
        <taxon>Rhabditina</taxon>
        <taxon>Rhabditomorpha</taxon>
        <taxon>Strongyloidea</taxon>
        <taxon>Ancylostomatidae</taxon>
        <taxon>Bunostominae</taxon>
        <taxon>Necator</taxon>
    </lineage>
</organism>
<reference evidence="2 3" key="1">
    <citation type="submission" date="2023-08" db="EMBL/GenBank/DDBJ databases">
        <title>A Necator americanus chromosomal reference genome.</title>
        <authorList>
            <person name="Ilik V."/>
            <person name="Petrzelkova K.J."/>
            <person name="Pardy F."/>
            <person name="Fuh T."/>
            <person name="Niatou-Singa F.S."/>
            <person name="Gouil Q."/>
            <person name="Baker L."/>
            <person name="Ritchie M.E."/>
            <person name="Jex A.R."/>
            <person name="Gazzola D."/>
            <person name="Li H."/>
            <person name="Toshio Fujiwara R."/>
            <person name="Zhan B."/>
            <person name="Aroian R.V."/>
            <person name="Pafco B."/>
            <person name="Schwarz E.M."/>
        </authorList>
    </citation>
    <scope>NUCLEOTIDE SEQUENCE [LARGE SCALE GENOMIC DNA]</scope>
    <source>
        <strain evidence="2 3">Aroian</strain>
        <tissue evidence="2">Whole animal</tissue>
    </source>
</reference>
<name>A0ABR1EEV3_NECAM</name>
<evidence type="ECO:0000313" key="2">
    <source>
        <dbReference type="EMBL" id="KAK6761219.1"/>
    </source>
</evidence>
<protein>
    <submittedName>
        <fullName evidence="2">Uncharacterized protein</fullName>
    </submittedName>
</protein>
<evidence type="ECO:0000313" key="3">
    <source>
        <dbReference type="Proteomes" id="UP001303046"/>
    </source>
</evidence>
<dbReference type="Proteomes" id="UP001303046">
    <property type="component" value="Unassembled WGS sequence"/>
</dbReference>
<feature type="region of interest" description="Disordered" evidence="1">
    <location>
        <begin position="1"/>
        <end position="25"/>
    </location>
</feature>